<dbReference type="Proteomes" id="UP000515856">
    <property type="component" value="Chromosome"/>
</dbReference>
<keyword evidence="3" id="KW-1185">Reference proteome</keyword>
<reference evidence="2 3" key="1">
    <citation type="submission" date="2020-08" db="EMBL/GenBank/DDBJ databases">
        <authorList>
            <person name="Liu C."/>
            <person name="Sun Q."/>
        </authorList>
    </citation>
    <scope>NUCLEOTIDE SEQUENCE [LARGE SCALE GENOMIC DNA]</scope>
    <source>
        <strain evidence="2 3">NSJ-61</strain>
    </source>
</reference>
<feature type="domain" description="Phage replisome organiser N-terminal" evidence="1">
    <location>
        <begin position="9"/>
        <end position="125"/>
    </location>
</feature>
<dbReference type="EMBL" id="CP060636">
    <property type="protein sequence ID" value="QNM12788.1"/>
    <property type="molecule type" value="Genomic_DNA"/>
</dbReference>
<name>A0A7G9GPQ6_9FIRM</name>
<organism evidence="2 3">
    <name type="scientific">[Eubacterium] hominis</name>
    <dbReference type="NCBI Taxonomy" id="2764325"/>
    <lineage>
        <taxon>Bacteria</taxon>
        <taxon>Bacillati</taxon>
        <taxon>Bacillota</taxon>
        <taxon>Erysipelotrichia</taxon>
        <taxon>Erysipelotrichales</taxon>
        <taxon>Erysipelotrichaceae</taxon>
        <taxon>Amedibacillus</taxon>
    </lineage>
</organism>
<evidence type="ECO:0000259" key="1">
    <source>
        <dbReference type="Pfam" id="PF09681"/>
    </source>
</evidence>
<dbReference type="RefSeq" id="WP_117536158.1">
    <property type="nucleotide sequence ID" value="NZ_CP060636.1"/>
</dbReference>
<evidence type="ECO:0000313" key="3">
    <source>
        <dbReference type="Proteomes" id="UP000515856"/>
    </source>
</evidence>
<protein>
    <submittedName>
        <fullName evidence="2">Phage replisome organizer N-terminal domain-containing protein</fullName>
    </submittedName>
</protein>
<dbReference type="Pfam" id="PF09681">
    <property type="entry name" value="Phage_rep_org_N"/>
    <property type="match status" value="1"/>
</dbReference>
<sequence>MAENKRYYWLKLMDDFFTEPTIDFMLGQKNGCEYIVLYQMLCLKTLNSNGVMASKIGEMIVPYDVDKIVRDTKYFNRNTVIVALELYKQLGLVYEDINGCLTIDGIGDMVGSESKWARIKRGQRADKQLDNVQTEIKTLSHGQDVDNQLDNVHIEIRDKRLEIRDKIKDKDKIPYQQIADMYNNTCVSYPRLTKLSDARKKSIKARLRTYSIDDIQRVFSMAEQSDFLKGANNRNWSANFDWIMKDTNMAKILDGNYINKKSNSVESKQLPDWFNNQDLAQKDINVDDNELNELLKKLEEK</sequence>
<proteinExistence type="predicted"/>
<dbReference type="AlphaFoldDB" id="A0A7G9GPQ6"/>
<gene>
    <name evidence="2" type="ORF">H9Q80_02215</name>
</gene>
<accession>A0A7G9GPQ6</accession>
<dbReference type="InterPro" id="IPR010056">
    <property type="entry name" value="Phage_rep_org__N"/>
</dbReference>
<evidence type="ECO:0000313" key="2">
    <source>
        <dbReference type="EMBL" id="QNM12788.1"/>
    </source>
</evidence>
<dbReference type="KEGG" id="ehn:H9Q80_02215"/>